<protein>
    <recommendedName>
        <fullName evidence="1">BTB domain-containing protein</fullName>
    </recommendedName>
</protein>
<feature type="domain" description="BTB" evidence="1">
    <location>
        <begin position="183"/>
        <end position="252"/>
    </location>
</feature>
<dbReference type="Pfam" id="PF00651">
    <property type="entry name" value="BTB"/>
    <property type="match status" value="1"/>
</dbReference>
<dbReference type="PROSITE" id="PS50097">
    <property type="entry name" value="BTB"/>
    <property type="match status" value="1"/>
</dbReference>
<evidence type="ECO:0000313" key="2">
    <source>
        <dbReference type="EMBL" id="KAF4627909.1"/>
    </source>
</evidence>
<proteinExistence type="predicted"/>
<dbReference type="CDD" id="cd18186">
    <property type="entry name" value="BTB_POZ_ZBTB_KLHL-like"/>
    <property type="match status" value="1"/>
</dbReference>
<comment type="caution">
    <text evidence="2">The sequence shown here is derived from an EMBL/GenBank/DDBJ whole genome shotgun (WGS) entry which is preliminary data.</text>
</comment>
<dbReference type="AlphaFoldDB" id="A0A8H4RFW4"/>
<accession>A0A8H4RFW4</accession>
<keyword evidence="3" id="KW-1185">Reference proteome</keyword>
<reference evidence="2 3" key="1">
    <citation type="submission" date="2020-03" db="EMBL/GenBank/DDBJ databases">
        <title>Draft Genome Sequence of Cudoniella acicularis.</title>
        <authorList>
            <person name="Buettner E."/>
            <person name="Kellner H."/>
        </authorList>
    </citation>
    <scope>NUCLEOTIDE SEQUENCE [LARGE SCALE GENOMIC DNA]</scope>
    <source>
        <strain evidence="2 3">DSM 108380</strain>
    </source>
</reference>
<dbReference type="PANTHER" id="PTHR47843">
    <property type="entry name" value="BTB DOMAIN-CONTAINING PROTEIN-RELATED"/>
    <property type="match status" value="1"/>
</dbReference>
<dbReference type="SUPFAM" id="SSF54695">
    <property type="entry name" value="POZ domain"/>
    <property type="match status" value="1"/>
</dbReference>
<organism evidence="2 3">
    <name type="scientific">Cudoniella acicularis</name>
    <dbReference type="NCBI Taxonomy" id="354080"/>
    <lineage>
        <taxon>Eukaryota</taxon>
        <taxon>Fungi</taxon>
        <taxon>Dikarya</taxon>
        <taxon>Ascomycota</taxon>
        <taxon>Pezizomycotina</taxon>
        <taxon>Leotiomycetes</taxon>
        <taxon>Helotiales</taxon>
        <taxon>Tricladiaceae</taxon>
        <taxon>Cudoniella</taxon>
    </lineage>
</organism>
<dbReference type="OrthoDB" id="6359816at2759"/>
<evidence type="ECO:0000259" key="1">
    <source>
        <dbReference type="PROSITE" id="PS50097"/>
    </source>
</evidence>
<evidence type="ECO:0000313" key="3">
    <source>
        <dbReference type="Proteomes" id="UP000566819"/>
    </source>
</evidence>
<sequence length="302" mass="34681">MFSNNGNGGFKESSEGVAYFPEDSVLSFDVLMEWVYKGDIRPFQNLDRNDGQLNWAAQSLYFLAEKLCLPELMDAVVDTASVSDVGLKKYALHTLLYTVLLMYGAESTKFWTLESAHDALRNNEELNRCFLKAVRDHLQGGKLIVDPRYVSDCVYHCHAHWLNGLIALLICSFDNINVSLGTEMVELYVGPEKKHFHVHKNILCKKVPYPTKMFESGFKEEIEGMANFPEDSTEAFDLLIEWIYTSNIQPIQLTSKDRTIQEWCPLKFYILAQKLCLPDLMDLVMDAWRQAKKENGVLSRKR</sequence>
<dbReference type="Proteomes" id="UP000566819">
    <property type="component" value="Unassembled WGS sequence"/>
</dbReference>
<dbReference type="Gene3D" id="3.30.710.10">
    <property type="entry name" value="Potassium Channel Kv1.1, Chain A"/>
    <property type="match status" value="2"/>
</dbReference>
<dbReference type="SMART" id="SM00225">
    <property type="entry name" value="BTB"/>
    <property type="match status" value="1"/>
</dbReference>
<dbReference type="InterPro" id="IPR011333">
    <property type="entry name" value="SKP1/BTB/POZ_sf"/>
</dbReference>
<gene>
    <name evidence="2" type="ORF">G7Y89_g10249</name>
</gene>
<dbReference type="EMBL" id="JAAMPI010000892">
    <property type="protein sequence ID" value="KAF4627909.1"/>
    <property type="molecule type" value="Genomic_DNA"/>
</dbReference>
<dbReference type="InterPro" id="IPR000210">
    <property type="entry name" value="BTB/POZ_dom"/>
</dbReference>
<name>A0A8H4RFW4_9HELO</name>
<dbReference type="PANTHER" id="PTHR47843:SF2">
    <property type="entry name" value="BTB DOMAIN-CONTAINING PROTEIN"/>
    <property type="match status" value="1"/>
</dbReference>